<evidence type="ECO:0000313" key="2">
    <source>
        <dbReference type="Proteomes" id="UP000025238"/>
    </source>
</evidence>
<dbReference type="EMBL" id="CP007509">
    <property type="protein sequence ID" value="AHY42827.1"/>
    <property type="molecule type" value="Genomic_DNA"/>
</dbReference>
<dbReference type="KEGG" id="pstu:UIB01_10235"/>
<dbReference type="PATRIC" id="fig|316.97.peg.2050"/>
<name>A0A023WRH4_STUST</name>
<accession>A0A023WRH4</accession>
<dbReference type="AlphaFoldDB" id="A0A023WRH4"/>
<organism evidence="1 2">
    <name type="scientific">Stutzerimonas stutzeri</name>
    <name type="common">Pseudomonas stutzeri</name>
    <dbReference type="NCBI Taxonomy" id="316"/>
    <lineage>
        <taxon>Bacteria</taxon>
        <taxon>Pseudomonadati</taxon>
        <taxon>Pseudomonadota</taxon>
        <taxon>Gammaproteobacteria</taxon>
        <taxon>Pseudomonadales</taxon>
        <taxon>Pseudomonadaceae</taxon>
        <taxon>Stutzerimonas</taxon>
    </lineage>
</organism>
<dbReference type="Proteomes" id="UP000025238">
    <property type="component" value="Chromosome"/>
</dbReference>
<gene>
    <name evidence="1" type="ORF">UIB01_10235</name>
</gene>
<reference evidence="1 2" key="1">
    <citation type="submission" date="2014-03" db="EMBL/GenBank/DDBJ databases">
        <title>Complete genome sequence of Pseudomonas stutzeri 19SMN4.</title>
        <authorList>
            <person name="Brunet-Galmes I."/>
            <person name="Nogales B."/>
            <person name="Busquets A."/>
            <person name="Pena A."/>
            <person name="Gomila M."/>
            <person name="Garcia-Valdes E."/>
            <person name="Lalucat J."/>
            <person name="Bennasar A."/>
            <person name="Bosch R."/>
        </authorList>
    </citation>
    <scope>NUCLEOTIDE SEQUENCE [LARGE SCALE GENOMIC DNA]</scope>
    <source>
        <strain evidence="1 2">19SMN4</strain>
    </source>
</reference>
<proteinExistence type="predicted"/>
<evidence type="ECO:0000313" key="1">
    <source>
        <dbReference type="EMBL" id="AHY42827.1"/>
    </source>
</evidence>
<dbReference type="RefSeq" id="WP_038659636.1">
    <property type="nucleotide sequence ID" value="NZ_JAMOHO010000013.1"/>
</dbReference>
<protein>
    <submittedName>
        <fullName evidence="1">Uncharacterized protein</fullName>
    </submittedName>
</protein>
<sequence length="111" mass="12323">MKVRFAVVDPAILEAVRAGVEQLQRAVNTGDMDDVDEATTRLLELTAGCRSIDLSEEEWRTFLSGIRRVYPEFESRYLLAAQPCASLLPGIANDAHVLEIPMDDEPGDFDV</sequence>